<comment type="caution">
    <text evidence="2">The sequence shown here is derived from an EMBL/GenBank/DDBJ whole genome shotgun (WGS) entry which is preliminary data.</text>
</comment>
<dbReference type="AlphaFoldDB" id="A0A2T0FM22"/>
<proteinExistence type="predicted"/>
<protein>
    <submittedName>
        <fullName evidence="2">Uncharacterized protein</fullName>
    </submittedName>
</protein>
<gene>
    <name evidence="2" type="ORF">B9G98_03658</name>
</gene>
<dbReference type="GeneID" id="36517406"/>
<keyword evidence="3" id="KW-1185">Reference proteome</keyword>
<sequence length="104" mass="11613">MVAKQFGHAQGSPLPRINSAWRRIAFTFVSIAIAYKVYQEKNRYTDDPRQLRPTQPGAFVGDFADPVERKSKYEGAGSSALGRARGDRLGFFSGMSQRGKNNEE</sequence>
<dbReference type="Proteomes" id="UP000238350">
    <property type="component" value="Unassembled WGS sequence"/>
</dbReference>
<feature type="compositionally biased region" description="Polar residues" evidence="1">
    <location>
        <begin position="94"/>
        <end position="104"/>
    </location>
</feature>
<evidence type="ECO:0000313" key="2">
    <source>
        <dbReference type="EMBL" id="PRT56038.1"/>
    </source>
</evidence>
<organism evidence="2 3">
    <name type="scientific">Wickerhamiella sorbophila</name>
    <dbReference type="NCBI Taxonomy" id="45607"/>
    <lineage>
        <taxon>Eukaryota</taxon>
        <taxon>Fungi</taxon>
        <taxon>Dikarya</taxon>
        <taxon>Ascomycota</taxon>
        <taxon>Saccharomycotina</taxon>
        <taxon>Dipodascomycetes</taxon>
        <taxon>Dipodascales</taxon>
        <taxon>Trichomonascaceae</taxon>
        <taxon>Wickerhamiella</taxon>
    </lineage>
</organism>
<dbReference type="RefSeq" id="XP_024665983.1">
    <property type="nucleotide sequence ID" value="XM_024810215.1"/>
</dbReference>
<name>A0A2T0FM22_9ASCO</name>
<feature type="region of interest" description="Disordered" evidence="1">
    <location>
        <begin position="44"/>
        <end position="104"/>
    </location>
</feature>
<accession>A0A2T0FM22</accession>
<reference evidence="2 3" key="1">
    <citation type="submission" date="2017-04" db="EMBL/GenBank/DDBJ databases">
        <title>Genome sequencing of [Candida] sorbophila.</title>
        <authorList>
            <person name="Ahn J.O."/>
        </authorList>
    </citation>
    <scope>NUCLEOTIDE SEQUENCE [LARGE SCALE GENOMIC DNA]</scope>
    <source>
        <strain evidence="2 3">DS02</strain>
    </source>
</reference>
<dbReference type="EMBL" id="NDIQ01000022">
    <property type="protein sequence ID" value="PRT56038.1"/>
    <property type="molecule type" value="Genomic_DNA"/>
</dbReference>
<evidence type="ECO:0000313" key="3">
    <source>
        <dbReference type="Proteomes" id="UP000238350"/>
    </source>
</evidence>
<evidence type="ECO:0000256" key="1">
    <source>
        <dbReference type="SAM" id="MobiDB-lite"/>
    </source>
</evidence>